<dbReference type="EMBL" id="AP029263">
    <property type="protein sequence ID" value="BFF92194.1"/>
    <property type="molecule type" value="Genomic_DNA"/>
</dbReference>
<dbReference type="Proteomes" id="UP001500889">
    <property type="component" value="Chromosome O"/>
</dbReference>
<sequence length="129" mass="13289">MNTDDLLVARHERSDDSPSPSASSTTPPPPLTGAAAAPAPSSSFDRLRNTFRRTESISSQILSHISTQFTNAAAAAAASEVIDGTTPYPSSEAPTTPTTPTAPVPATPEGTASPSPSKIISKRAQRGKF</sequence>
<keyword evidence="3" id="KW-1185">Reference proteome</keyword>
<protein>
    <submittedName>
        <fullName evidence="2">Protein RUFY3</fullName>
    </submittedName>
</protein>
<evidence type="ECO:0000313" key="3">
    <source>
        <dbReference type="Proteomes" id="UP001500889"/>
    </source>
</evidence>
<proteinExistence type="predicted"/>
<reference evidence="2 3" key="1">
    <citation type="submission" date="2024-02" db="EMBL/GenBank/DDBJ databases">
        <title>A chromosome-level genome assembly of Drosophila madeirensis, a fruit fly species endemic to Madeira island.</title>
        <authorList>
            <person name="Tomihara K."/>
            <person name="Llopart A."/>
            <person name="Yamamoto D."/>
        </authorList>
    </citation>
    <scope>NUCLEOTIDE SEQUENCE [LARGE SCALE GENOMIC DNA]</scope>
    <source>
        <strain evidence="2 3">RF1</strain>
    </source>
</reference>
<feature type="region of interest" description="Disordered" evidence="1">
    <location>
        <begin position="76"/>
        <end position="129"/>
    </location>
</feature>
<gene>
    <name evidence="2" type="ORF">DMAD_10303</name>
</gene>
<feature type="compositionally biased region" description="Basic and acidic residues" evidence="1">
    <location>
        <begin position="7"/>
        <end position="16"/>
    </location>
</feature>
<accession>A0AAU9F942</accession>
<name>A0AAU9F942_DROMD</name>
<evidence type="ECO:0000313" key="2">
    <source>
        <dbReference type="EMBL" id="BFF92194.1"/>
    </source>
</evidence>
<feature type="region of interest" description="Disordered" evidence="1">
    <location>
        <begin position="1"/>
        <end position="44"/>
    </location>
</feature>
<feature type="compositionally biased region" description="Low complexity" evidence="1">
    <location>
        <begin position="32"/>
        <end position="43"/>
    </location>
</feature>
<organism evidence="2 3">
    <name type="scientific">Drosophila madeirensis</name>
    <name type="common">Fruit fly</name>
    <dbReference type="NCBI Taxonomy" id="30013"/>
    <lineage>
        <taxon>Eukaryota</taxon>
        <taxon>Metazoa</taxon>
        <taxon>Ecdysozoa</taxon>
        <taxon>Arthropoda</taxon>
        <taxon>Hexapoda</taxon>
        <taxon>Insecta</taxon>
        <taxon>Pterygota</taxon>
        <taxon>Neoptera</taxon>
        <taxon>Endopterygota</taxon>
        <taxon>Diptera</taxon>
        <taxon>Brachycera</taxon>
        <taxon>Muscomorpha</taxon>
        <taxon>Ephydroidea</taxon>
        <taxon>Drosophilidae</taxon>
        <taxon>Drosophila</taxon>
        <taxon>Sophophora</taxon>
    </lineage>
</organism>
<dbReference type="AlphaFoldDB" id="A0AAU9F942"/>
<feature type="compositionally biased region" description="Basic residues" evidence="1">
    <location>
        <begin position="120"/>
        <end position="129"/>
    </location>
</feature>
<feature type="compositionally biased region" description="Low complexity" evidence="1">
    <location>
        <begin position="85"/>
        <end position="99"/>
    </location>
</feature>
<evidence type="ECO:0000256" key="1">
    <source>
        <dbReference type="SAM" id="MobiDB-lite"/>
    </source>
</evidence>